<accession>A0A1Y3GH17</accession>
<reference evidence="2 3" key="1">
    <citation type="submission" date="2016-12" db="EMBL/GenBank/DDBJ databases">
        <title>Discovery of methanogenic haloarchaea.</title>
        <authorList>
            <person name="Sorokin D.Y."/>
            <person name="Makarova K.S."/>
            <person name="Abbas B."/>
            <person name="Ferrer M."/>
            <person name="Golyshin P.N."/>
        </authorList>
    </citation>
    <scope>NUCLEOTIDE SEQUENCE [LARGE SCALE GENOMIC DNA]</scope>
    <source>
        <strain evidence="2">AMET1</strain>
    </source>
</reference>
<dbReference type="OrthoDB" id="8895at2157"/>
<dbReference type="RefSeq" id="WP_086636736.1">
    <property type="nucleotide sequence ID" value="NZ_MRZU01000003.1"/>
</dbReference>
<dbReference type="Proteomes" id="UP000195137">
    <property type="component" value="Unassembled WGS sequence"/>
</dbReference>
<comment type="caution">
    <text evidence="2">The sequence shown here is derived from an EMBL/GenBank/DDBJ whole genome shotgun (WGS) entry which is preliminary data.</text>
</comment>
<dbReference type="SMART" id="SM00471">
    <property type="entry name" value="HDc"/>
    <property type="match status" value="1"/>
</dbReference>
<dbReference type="InterPro" id="IPR050135">
    <property type="entry name" value="dGTPase-like"/>
</dbReference>
<dbReference type="Gene3D" id="1.10.3210.10">
    <property type="entry name" value="Hypothetical protein af1432"/>
    <property type="match status" value="1"/>
</dbReference>
<gene>
    <name evidence="2" type="ORF">AMET1_0313</name>
</gene>
<dbReference type="PROSITE" id="PS51831">
    <property type="entry name" value="HD"/>
    <property type="match status" value="1"/>
</dbReference>
<feature type="domain" description="HD" evidence="1">
    <location>
        <begin position="51"/>
        <end position="159"/>
    </location>
</feature>
<evidence type="ECO:0000313" key="2">
    <source>
        <dbReference type="EMBL" id="OUJ18666.1"/>
    </source>
</evidence>
<dbReference type="PANTHER" id="PTHR11373:SF4">
    <property type="entry name" value="DEOXYNUCLEOSIDE TRIPHOSPHATE TRIPHOSPHOHYDROLASE SAMHD1"/>
    <property type="match status" value="1"/>
</dbReference>
<evidence type="ECO:0000259" key="1">
    <source>
        <dbReference type="PROSITE" id="PS51831"/>
    </source>
</evidence>
<evidence type="ECO:0000313" key="3">
    <source>
        <dbReference type="Proteomes" id="UP000195137"/>
    </source>
</evidence>
<dbReference type="GO" id="GO:0006203">
    <property type="term" value="P:dGTP catabolic process"/>
    <property type="evidence" value="ECO:0007669"/>
    <property type="project" value="TreeGrafter"/>
</dbReference>
<organism evidence="2 3">
    <name type="scientific">Methanonatronarchaeum thermophilum</name>
    <dbReference type="NCBI Taxonomy" id="1927129"/>
    <lineage>
        <taxon>Archaea</taxon>
        <taxon>Methanobacteriati</taxon>
        <taxon>Methanobacteriota</taxon>
        <taxon>Methanonatronarchaeia</taxon>
        <taxon>Methanonatronarchaeales</taxon>
        <taxon>Methanonatronarchaeaceae</taxon>
        <taxon>Methanonatronarchaeum</taxon>
    </lineage>
</organism>
<keyword evidence="3" id="KW-1185">Reference proteome</keyword>
<dbReference type="PANTHER" id="PTHR11373">
    <property type="entry name" value="DEOXYNUCLEOSIDE TRIPHOSPHATE TRIPHOSPHOHYDROLASE"/>
    <property type="match status" value="1"/>
</dbReference>
<dbReference type="GO" id="GO:0008832">
    <property type="term" value="F:dGTPase activity"/>
    <property type="evidence" value="ECO:0007669"/>
    <property type="project" value="TreeGrafter"/>
</dbReference>
<dbReference type="EMBL" id="MRZU01000003">
    <property type="protein sequence ID" value="OUJ18666.1"/>
    <property type="molecule type" value="Genomic_DNA"/>
</dbReference>
<proteinExistence type="predicted"/>
<dbReference type="FunFam" id="1.10.3210.10:FF:000037">
    <property type="entry name" value="Metal-dependent phosphohydrolase, HD superfamily"/>
    <property type="match status" value="1"/>
</dbReference>
<dbReference type="InterPro" id="IPR003607">
    <property type="entry name" value="HD/PDEase_dom"/>
</dbReference>
<dbReference type="Pfam" id="PF19276">
    <property type="entry name" value="HD_assoc_2"/>
    <property type="match status" value="1"/>
</dbReference>
<name>A0A1Y3GH17_9EURY</name>
<dbReference type="AlphaFoldDB" id="A0A1Y3GH17"/>
<protein>
    <submittedName>
        <fullName evidence="2">HD superfamily phosphohydrolase</fullName>
    </submittedName>
</protein>
<dbReference type="SUPFAM" id="SSF109604">
    <property type="entry name" value="HD-domain/PDEase-like"/>
    <property type="match status" value="1"/>
</dbReference>
<keyword evidence="2" id="KW-0378">Hydrolase</keyword>
<dbReference type="Pfam" id="PF01966">
    <property type="entry name" value="HD"/>
    <property type="match status" value="1"/>
</dbReference>
<sequence length="389" mass="43448">MSKIIKDPVHGYISVEDFVLDLIDTSVVQRLRRVKQLGFSYLVYPGANHTRFEHSLGAYHLACSMCGSLGISSREVRAAALLHDIGHGPFSHISEEVLVGWFDTSHEDFAEEVVFGSEISGVLDSFGVDAEKVVSLIGGEGVYGQVIASELDVDRMDYLVRDAHYTGVAYGTIDYERLINEMSFVDGDLIVQEGGLQAAESLLVSRFLMQPTVYFHHASRIAEKMVMSAVEVALENGFLDGDEFRRMFDFEVLLKLREVGGFPGEMVRRVLDRDLYKRAVEVDRFYIGGGCVDRLEKDVGFRREMEDVIARDAGVENVIIDVPPTVGMEELKTKVLDGGVVKSLEEVSRIVDILDDAQSDQWKFRVYSPGGSIDVVNEVAKEHLDFKFD</sequence>
<dbReference type="InterPro" id="IPR006674">
    <property type="entry name" value="HD_domain"/>
</dbReference>
<dbReference type="CDD" id="cd00077">
    <property type="entry name" value="HDc"/>
    <property type="match status" value="1"/>
</dbReference>
<dbReference type="InterPro" id="IPR045509">
    <property type="entry name" value="HD_assoc_2"/>
</dbReference>